<dbReference type="Proteomes" id="UP000076858">
    <property type="component" value="Unassembled WGS sequence"/>
</dbReference>
<organism evidence="1 2">
    <name type="scientific">Daphnia magna</name>
    <dbReference type="NCBI Taxonomy" id="35525"/>
    <lineage>
        <taxon>Eukaryota</taxon>
        <taxon>Metazoa</taxon>
        <taxon>Ecdysozoa</taxon>
        <taxon>Arthropoda</taxon>
        <taxon>Crustacea</taxon>
        <taxon>Branchiopoda</taxon>
        <taxon>Diplostraca</taxon>
        <taxon>Cladocera</taxon>
        <taxon>Anomopoda</taxon>
        <taxon>Daphniidae</taxon>
        <taxon>Daphnia</taxon>
    </lineage>
</organism>
<accession>A0A164EG74</accession>
<protein>
    <submittedName>
        <fullName evidence="1">Uncharacterized protein</fullName>
    </submittedName>
</protein>
<evidence type="ECO:0000313" key="2">
    <source>
        <dbReference type="Proteomes" id="UP000076858"/>
    </source>
</evidence>
<sequence>MSNTSEEQPPEQIKRPTTLYRGLHYTMSPNRDFYSNGYKTNKPMKKVIPVHHQTLLNSAGLMLAPQPGGITQTRK</sequence>
<evidence type="ECO:0000313" key="1">
    <source>
        <dbReference type="EMBL" id="KZR96755.1"/>
    </source>
</evidence>
<gene>
    <name evidence="1" type="ORF">APZ42_008721</name>
</gene>
<dbReference type="EMBL" id="LRGB01023784">
    <property type="protein sequence ID" value="KZR96755.1"/>
    <property type="molecule type" value="Genomic_DNA"/>
</dbReference>
<dbReference type="AlphaFoldDB" id="A0A164EG74"/>
<keyword evidence="2" id="KW-1185">Reference proteome</keyword>
<proteinExistence type="predicted"/>
<comment type="caution">
    <text evidence="1">The sequence shown here is derived from an EMBL/GenBank/DDBJ whole genome shotgun (WGS) entry which is preliminary data.</text>
</comment>
<name>A0A164EG74_9CRUS</name>
<reference evidence="1 2" key="1">
    <citation type="submission" date="2016-03" db="EMBL/GenBank/DDBJ databases">
        <title>EvidentialGene: Evidence-directed Construction of Genes on Genomes.</title>
        <authorList>
            <person name="Gilbert D.G."/>
            <person name="Choi J.-H."/>
            <person name="Mockaitis K."/>
            <person name="Colbourne J."/>
            <person name="Pfrender M."/>
        </authorList>
    </citation>
    <scope>NUCLEOTIDE SEQUENCE [LARGE SCALE GENOMIC DNA]</scope>
    <source>
        <strain evidence="1 2">Xinb3</strain>
        <tissue evidence="1">Complete organism</tissue>
    </source>
</reference>